<protein>
    <submittedName>
        <fullName evidence="5">AAA family ATPase</fullName>
    </submittedName>
</protein>
<gene>
    <name evidence="5" type="ORF">ACKI18_01990</name>
</gene>
<dbReference type="Gene3D" id="1.10.10.10">
    <property type="entry name" value="Winged helix-like DNA-binding domain superfamily/Winged helix DNA-binding domain"/>
    <property type="match status" value="1"/>
</dbReference>
<proteinExistence type="predicted"/>
<dbReference type="InterPro" id="IPR000792">
    <property type="entry name" value="Tscrpt_reg_LuxR_C"/>
</dbReference>
<organism evidence="5 6">
    <name type="scientific">Streptomyces niveiscabiei</name>
    <dbReference type="NCBI Taxonomy" id="164115"/>
    <lineage>
        <taxon>Bacteria</taxon>
        <taxon>Bacillati</taxon>
        <taxon>Actinomycetota</taxon>
        <taxon>Actinomycetes</taxon>
        <taxon>Kitasatosporales</taxon>
        <taxon>Streptomycetaceae</taxon>
        <taxon>Streptomyces</taxon>
    </lineage>
</organism>
<keyword evidence="6" id="KW-1185">Reference proteome</keyword>
<dbReference type="InterPro" id="IPR041664">
    <property type="entry name" value="AAA_16"/>
</dbReference>
<evidence type="ECO:0000256" key="1">
    <source>
        <dbReference type="ARBA" id="ARBA00022741"/>
    </source>
</evidence>
<dbReference type="Pfam" id="PF13191">
    <property type="entry name" value="AAA_16"/>
    <property type="match status" value="1"/>
</dbReference>
<dbReference type="PRINTS" id="PR00038">
    <property type="entry name" value="HTHLUXR"/>
</dbReference>
<name>A0ABW9HKT0_9ACTN</name>
<reference evidence="5 6" key="1">
    <citation type="submission" date="2024-12" db="EMBL/GenBank/DDBJ databases">
        <title>Forecasting of Potato common scab and diversities of Pathogenic streptomyces spp. in china.</title>
        <authorList>
            <person name="Handique U."/>
            <person name="Wu J."/>
        </authorList>
    </citation>
    <scope>NUCLEOTIDE SEQUENCE [LARGE SCALE GENOMIC DNA]</scope>
    <source>
        <strain evidence="5 6">ZRIMU1530</strain>
    </source>
</reference>
<feature type="domain" description="HTH luxR-type" evidence="4">
    <location>
        <begin position="950"/>
        <end position="1015"/>
    </location>
</feature>
<dbReference type="EMBL" id="JBJVNI010000001">
    <property type="protein sequence ID" value="MFM9607472.1"/>
    <property type="molecule type" value="Genomic_DNA"/>
</dbReference>
<dbReference type="PANTHER" id="PTHR16305">
    <property type="entry name" value="TESTICULAR SOLUBLE ADENYLYL CYCLASE"/>
    <property type="match status" value="1"/>
</dbReference>
<dbReference type="PROSITE" id="PS50043">
    <property type="entry name" value="HTH_LUXR_2"/>
    <property type="match status" value="1"/>
</dbReference>
<dbReference type="Proteomes" id="UP001631957">
    <property type="component" value="Unassembled WGS sequence"/>
</dbReference>
<dbReference type="InterPro" id="IPR011990">
    <property type="entry name" value="TPR-like_helical_dom_sf"/>
</dbReference>
<dbReference type="InterPro" id="IPR036388">
    <property type="entry name" value="WH-like_DNA-bd_sf"/>
</dbReference>
<dbReference type="RefSeq" id="WP_409120209.1">
    <property type="nucleotide sequence ID" value="NZ_JBJVNI010000001.1"/>
</dbReference>
<comment type="caution">
    <text evidence="5">The sequence shown here is derived from an EMBL/GenBank/DDBJ whole genome shotgun (WGS) entry which is preliminary data.</text>
</comment>
<evidence type="ECO:0000259" key="4">
    <source>
        <dbReference type="PROSITE" id="PS50043"/>
    </source>
</evidence>
<feature type="compositionally biased region" description="Gly residues" evidence="3">
    <location>
        <begin position="586"/>
        <end position="599"/>
    </location>
</feature>
<accession>A0ABW9HKT0</accession>
<sequence>MLSRDCEMSDVQKTLASAASGAGASLLIEGGIGAGKSYLMRAAVRTARAHGFEAIPVRARFSGTSLVQDVLHRLETCAAPDARLDEDRFERFAGSLGRNQPLLLAVDDLHWADGHSLYWLDRLTARLEGLPVALLATLTPGLATPQEDPAKDGTGTLPRVVSDFHQRTVLSGLDPDAVGYLLTSAFGRPVAESVVHACHRATGGNPLLVHALLRELRRAGTDREPTVEQIAALGSVDVAETVVARFEERSPGIGRALDAIAVTGRTATPNLVAALVDISSAEAADVLHVLARCGVLHGNSEGGVFAQPLVRTSLLAALPPSEQVRLHAAAARALHSLGAPAHEVVHHLRRAPRIGERWAHTLLFDSARAALARHDVVEARALQKRCALEDGPGDPAELLRRLGRAELVADSPAVAVGRLRALASPQADDDSAVVTLVDLAMATSLTGDIDGARRTLAAGLNGWGRPDPAREPVAGAYAVLGVLTLLSGPGGSGGAAASAGLGGAGWLAGSLGLGGPGGAAETAGPVGLGGTAETVGSVGSVGLGGAAGSVGPGGSSGTAGAVGLGGAAGSVALGGSGAAVATGRPGESGGSGRSGGPGVGDRPVSALLAAQAPVRTPWVRLAQAAFAALAALQCGGQRAEAVRHARAGLAEPFGPDELPTLPLRLLLTQVLCGAGEHDEALAVCRTLAATAREEAAHTMAALAETALAACCHRAGRLREAVRAARAALTDGPPGPWLGSALARCRLGGILVHTGDLAGARRLLLDEQALAGLPETALPSLLLHRGELHAALGHPQAALADLEECGRALQGAYQHEHFPWRGAAAVLHAQAGDATAAERLALAELEAARAWGAPHSVAAALRTLAQVTRSGQPLALLYEAAELLQGSGARLELAHVLRGLGHELRRMHKARDAREQLRAALALAEECGDRALMEALREDLASAGARLRRGTETGLDALTPAEYRTALLAAEGLTNREIADRSYVTRRTVELHLSRVYRKLSVSGRSDLPGVFGASPRLLALKAAS</sequence>
<feature type="region of interest" description="Disordered" evidence="3">
    <location>
        <begin position="579"/>
        <end position="600"/>
    </location>
</feature>
<dbReference type="SUPFAM" id="SSF52540">
    <property type="entry name" value="P-loop containing nucleoside triphosphate hydrolases"/>
    <property type="match status" value="1"/>
</dbReference>
<dbReference type="Gene3D" id="3.40.50.300">
    <property type="entry name" value="P-loop containing nucleotide triphosphate hydrolases"/>
    <property type="match status" value="1"/>
</dbReference>
<dbReference type="Gene3D" id="1.25.40.10">
    <property type="entry name" value="Tetratricopeptide repeat domain"/>
    <property type="match status" value="1"/>
</dbReference>
<evidence type="ECO:0000256" key="2">
    <source>
        <dbReference type="ARBA" id="ARBA00022840"/>
    </source>
</evidence>
<dbReference type="CDD" id="cd06170">
    <property type="entry name" value="LuxR_C_like"/>
    <property type="match status" value="1"/>
</dbReference>
<dbReference type="SMART" id="SM00421">
    <property type="entry name" value="HTH_LUXR"/>
    <property type="match status" value="1"/>
</dbReference>
<dbReference type="InterPro" id="IPR027417">
    <property type="entry name" value="P-loop_NTPase"/>
</dbReference>
<dbReference type="SUPFAM" id="SSF48452">
    <property type="entry name" value="TPR-like"/>
    <property type="match status" value="1"/>
</dbReference>
<evidence type="ECO:0000313" key="6">
    <source>
        <dbReference type="Proteomes" id="UP001631957"/>
    </source>
</evidence>
<keyword evidence="1" id="KW-0547">Nucleotide-binding</keyword>
<dbReference type="PANTHER" id="PTHR16305:SF35">
    <property type="entry name" value="TRANSCRIPTIONAL ACTIVATOR DOMAIN"/>
    <property type="match status" value="1"/>
</dbReference>
<dbReference type="InterPro" id="IPR016032">
    <property type="entry name" value="Sig_transdc_resp-reg_C-effctor"/>
</dbReference>
<evidence type="ECO:0000313" key="5">
    <source>
        <dbReference type="EMBL" id="MFM9607472.1"/>
    </source>
</evidence>
<dbReference type="Pfam" id="PF00196">
    <property type="entry name" value="GerE"/>
    <property type="match status" value="1"/>
</dbReference>
<evidence type="ECO:0000256" key="3">
    <source>
        <dbReference type="SAM" id="MobiDB-lite"/>
    </source>
</evidence>
<dbReference type="SUPFAM" id="SSF46894">
    <property type="entry name" value="C-terminal effector domain of the bipartite response regulators"/>
    <property type="match status" value="1"/>
</dbReference>
<keyword evidence="2" id="KW-0067">ATP-binding</keyword>